<reference evidence="6 7" key="1">
    <citation type="journal article" date="2013" name="Nat. Genet.">
        <title>The high-quality draft genome of peach (Prunus persica) identifies unique patterns of genetic diversity, domestication and genome evolution.</title>
        <authorList>
            <consortium name="International Peach Genome Initiative"/>
            <person name="Verde I."/>
            <person name="Abbott A.G."/>
            <person name="Scalabrin S."/>
            <person name="Jung S."/>
            <person name="Shu S."/>
            <person name="Marroni F."/>
            <person name="Zhebentyayeva T."/>
            <person name="Dettori M.T."/>
            <person name="Grimwood J."/>
            <person name="Cattonaro F."/>
            <person name="Zuccolo A."/>
            <person name="Rossini L."/>
            <person name="Jenkins J."/>
            <person name="Vendramin E."/>
            <person name="Meisel L.A."/>
            <person name="Decroocq V."/>
            <person name="Sosinski B."/>
            <person name="Prochnik S."/>
            <person name="Mitros T."/>
            <person name="Policriti A."/>
            <person name="Cipriani G."/>
            <person name="Dondini L."/>
            <person name="Ficklin S."/>
            <person name="Goodstein D.M."/>
            <person name="Xuan P."/>
            <person name="Del Fabbro C."/>
            <person name="Aramini V."/>
            <person name="Copetti D."/>
            <person name="Gonzalez S."/>
            <person name="Horner D.S."/>
            <person name="Falchi R."/>
            <person name="Lucas S."/>
            <person name="Mica E."/>
            <person name="Maldonado J."/>
            <person name="Lazzari B."/>
            <person name="Bielenberg D."/>
            <person name="Pirona R."/>
            <person name="Miculan M."/>
            <person name="Barakat A."/>
            <person name="Testolin R."/>
            <person name="Stella A."/>
            <person name="Tartarini S."/>
            <person name="Tonutti P."/>
            <person name="Arus P."/>
            <person name="Orellana A."/>
            <person name="Wells C."/>
            <person name="Main D."/>
            <person name="Vizzotto G."/>
            <person name="Silva H."/>
            <person name="Salamini F."/>
            <person name="Schmutz J."/>
            <person name="Morgante M."/>
            <person name="Rokhsar D.S."/>
        </authorList>
    </citation>
    <scope>NUCLEOTIDE SEQUENCE [LARGE SCALE GENOMIC DNA]</scope>
    <source>
        <strain evidence="7">cv. Nemared</strain>
    </source>
</reference>
<gene>
    <name evidence="6" type="ORF">PRUPE_1G265000</name>
</gene>
<dbReference type="PANTHER" id="PTHR16263">
    <property type="entry name" value="TETRATRICOPEPTIDE REPEAT PROTEIN 38"/>
    <property type="match status" value="1"/>
</dbReference>
<comment type="similarity">
    <text evidence="1">Belongs to the TTC38 family.</text>
</comment>
<keyword evidence="5" id="KW-0175">Coiled coil</keyword>
<dbReference type="AlphaFoldDB" id="A0A251R3P9"/>
<accession>A0A251R3P9</accession>
<dbReference type="Proteomes" id="UP000006882">
    <property type="component" value="Chromosome G1"/>
</dbReference>
<dbReference type="CDD" id="cd05804">
    <property type="entry name" value="StaR_like"/>
    <property type="match status" value="1"/>
</dbReference>
<dbReference type="PANTHER" id="PTHR16263:SF4">
    <property type="entry name" value="TETRATRICOPEPTIDE REPEAT PROTEIN 38"/>
    <property type="match status" value="1"/>
</dbReference>
<evidence type="ECO:0000313" key="7">
    <source>
        <dbReference type="Proteomes" id="UP000006882"/>
    </source>
</evidence>
<dbReference type="EMBL" id="CM007651">
    <property type="protein sequence ID" value="ONI30657.1"/>
    <property type="molecule type" value="Genomic_DNA"/>
</dbReference>
<keyword evidence="3" id="KW-0677">Repeat</keyword>
<sequence length="497" mass="56850">MEGGVKVDKWGYEVRTSSDACISAIDDFYDQVLSYGRDRSVILEAPSHDKDCVLANILAAHFLCSSDPSRAPSHLQAAKSRLEQATQYEKAVFDAVNCLISENRDDDVAVELHSKLLKSFPKDLVSLKRAQVLCFYMARPDLSLDLVQQVLPNNEQENYIYGMLSFPLLELGRMTEAEKAAKKGYEINKQDCWVHHNLCHVLQYDCRFKEAVEFMKECSSSWDSCSSFMVTHNWWHVALCYLEGHSPIQTVLNVYDHCIWKELEKPDAASPEVYLNALGLLLRVHVRGEIDAFEDRLKTLANCVTDQCARFVAKNRRSENYEIRLYNKDGQYNVSRANWYLEWHLDVLILWALANTGEISKAEDLLKGLTSRIAKMKKKKQQLMQRPIQLAEALYEYGRGNEKQALELLGPDFDADDCKMVGASGEQLDIFNEVWYCMLLKNGQAAKAIEVIEKRIKTREGIPFLWRLLERGYKLTGREEAAIASAKAKLLETAYFP</sequence>
<feature type="coiled-coil region" evidence="5">
    <location>
        <begin position="359"/>
        <end position="386"/>
    </location>
</feature>
<dbReference type="SUPFAM" id="SSF48452">
    <property type="entry name" value="TPR-like"/>
    <property type="match status" value="1"/>
</dbReference>
<proteinExistence type="inferred from homology"/>
<evidence type="ECO:0000256" key="1">
    <source>
        <dbReference type="ARBA" id="ARBA00005857"/>
    </source>
</evidence>
<dbReference type="Gramene" id="ONI30657">
    <property type="protein sequence ID" value="ONI30657"/>
    <property type="gene ID" value="PRUPE_1G265000"/>
</dbReference>
<keyword evidence="4" id="KW-0802">TPR repeat</keyword>
<evidence type="ECO:0000313" key="6">
    <source>
        <dbReference type="EMBL" id="ONI30657.1"/>
    </source>
</evidence>
<organism evidence="6 7">
    <name type="scientific">Prunus persica</name>
    <name type="common">Peach</name>
    <name type="synonym">Amygdalus persica</name>
    <dbReference type="NCBI Taxonomy" id="3760"/>
    <lineage>
        <taxon>Eukaryota</taxon>
        <taxon>Viridiplantae</taxon>
        <taxon>Streptophyta</taxon>
        <taxon>Embryophyta</taxon>
        <taxon>Tracheophyta</taxon>
        <taxon>Spermatophyta</taxon>
        <taxon>Magnoliopsida</taxon>
        <taxon>eudicotyledons</taxon>
        <taxon>Gunneridae</taxon>
        <taxon>Pentapetalae</taxon>
        <taxon>rosids</taxon>
        <taxon>fabids</taxon>
        <taxon>Rosales</taxon>
        <taxon>Rosaceae</taxon>
        <taxon>Amygdaloideae</taxon>
        <taxon>Amygdaleae</taxon>
        <taxon>Prunus</taxon>
    </lineage>
</organism>
<dbReference type="InterPro" id="IPR033891">
    <property type="entry name" value="TTC38"/>
</dbReference>
<name>A0A251R3P9_PRUPE</name>
<protein>
    <recommendedName>
        <fullName evidence="2">Tetratricopeptide repeat protein 38</fullName>
    </recommendedName>
</protein>
<dbReference type="Gene3D" id="1.25.40.10">
    <property type="entry name" value="Tetratricopeptide repeat domain"/>
    <property type="match status" value="1"/>
</dbReference>
<evidence type="ECO:0000256" key="5">
    <source>
        <dbReference type="SAM" id="Coils"/>
    </source>
</evidence>
<evidence type="ECO:0000256" key="4">
    <source>
        <dbReference type="ARBA" id="ARBA00022803"/>
    </source>
</evidence>
<dbReference type="InterPro" id="IPR011990">
    <property type="entry name" value="TPR-like_helical_dom_sf"/>
</dbReference>
<evidence type="ECO:0000256" key="2">
    <source>
        <dbReference type="ARBA" id="ARBA00019992"/>
    </source>
</evidence>
<evidence type="ECO:0000256" key="3">
    <source>
        <dbReference type="ARBA" id="ARBA00022737"/>
    </source>
</evidence>
<keyword evidence="7" id="KW-1185">Reference proteome</keyword>